<organism evidence="6 7">
    <name type="scientific">Desulfuribacillus alkaliarsenatis</name>
    <dbReference type="NCBI Taxonomy" id="766136"/>
    <lineage>
        <taxon>Bacteria</taxon>
        <taxon>Bacillati</taxon>
        <taxon>Bacillota</taxon>
        <taxon>Desulfuribacillia</taxon>
        <taxon>Desulfuribacillales</taxon>
        <taxon>Desulfuribacillaceae</taxon>
        <taxon>Desulfuribacillus</taxon>
    </lineage>
</organism>
<dbReference type="InterPro" id="IPR050954">
    <property type="entry name" value="ET_IronSulfur_Cluster-Binding"/>
</dbReference>
<keyword evidence="4" id="KW-0411">Iron-sulfur</keyword>
<keyword evidence="1" id="KW-0004">4Fe-4S</keyword>
<dbReference type="CDD" id="cd16371">
    <property type="entry name" value="DMSOR_beta_like"/>
    <property type="match status" value="1"/>
</dbReference>
<dbReference type="SUPFAM" id="SSF54862">
    <property type="entry name" value="4Fe-4S ferredoxins"/>
    <property type="match status" value="1"/>
</dbReference>
<dbReference type="OrthoDB" id="9798098at2"/>
<keyword evidence="2" id="KW-0479">Metal-binding</keyword>
<dbReference type="InterPro" id="IPR017900">
    <property type="entry name" value="4Fe4S_Fe_S_CS"/>
</dbReference>
<evidence type="ECO:0000313" key="7">
    <source>
        <dbReference type="Proteomes" id="UP000094296"/>
    </source>
</evidence>
<dbReference type="Pfam" id="PF13247">
    <property type="entry name" value="Fer4_11"/>
    <property type="match status" value="1"/>
</dbReference>
<evidence type="ECO:0000313" key="6">
    <source>
        <dbReference type="EMBL" id="OEF95828.1"/>
    </source>
</evidence>
<dbReference type="PANTHER" id="PTHR43177:SF3">
    <property type="entry name" value="PROTEIN NRFC HOMOLOG"/>
    <property type="match status" value="1"/>
</dbReference>
<dbReference type="InterPro" id="IPR017896">
    <property type="entry name" value="4Fe4S_Fe-S-bd"/>
</dbReference>
<dbReference type="PROSITE" id="PS00198">
    <property type="entry name" value="4FE4S_FER_1"/>
    <property type="match status" value="1"/>
</dbReference>
<keyword evidence="7" id="KW-1185">Reference proteome</keyword>
<dbReference type="AlphaFoldDB" id="A0A1E5FZF3"/>
<dbReference type="GO" id="GO:0051539">
    <property type="term" value="F:4 iron, 4 sulfur cluster binding"/>
    <property type="evidence" value="ECO:0007669"/>
    <property type="project" value="UniProtKB-KW"/>
</dbReference>
<comment type="caution">
    <text evidence="6">The sequence shown here is derived from an EMBL/GenBank/DDBJ whole genome shotgun (WGS) entry which is preliminary data.</text>
</comment>
<reference evidence="6 7" key="1">
    <citation type="submission" date="2016-09" db="EMBL/GenBank/DDBJ databases">
        <title>Draft genome sequence for the type strain of Desulfuribacillus alkaliarsenatis AHT28, an obligately anaerobic, sulfidogenic bacterium isolated from Russian soda lake sediments.</title>
        <authorList>
            <person name="Abin C.A."/>
            <person name="Hollibaugh J.T."/>
        </authorList>
    </citation>
    <scope>NUCLEOTIDE SEQUENCE [LARGE SCALE GENOMIC DNA]</scope>
    <source>
        <strain evidence="6 7">AHT28</strain>
    </source>
</reference>
<dbReference type="RefSeq" id="WP_069644100.1">
    <property type="nucleotide sequence ID" value="NZ_MIJE01000034.1"/>
</dbReference>
<dbReference type="PROSITE" id="PS51379">
    <property type="entry name" value="4FE4S_FER_2"/>
    <property type="match status" value="1"/>
</dbReference>
<sequence length="191" mass="21263">MKKQLGFLMNLQKCIGCHGCEMACQNEHRLQDHKRRNVTSLGERENVIGFLSMSCNHCVNPACMAICPNKCFKKRRDGIVSHDASRCSGCKSCIGACPFNAPKFNALTGKIDKCNMCINRQQASLLPACVSACIPKALVHVDIPSMENEYSKLPVGIKMAQFTEPSVRFILPEKPKRYLANISGRRKEDSI</sequence>
<dbReference type="EMBL" id="MIJE01000034">
    <property type="protein sequence ID" value="OEF95828.1"/>
    <property type="molecule type" value="Genomic_DNA"/>
</dbReference>
<dbReference type="GO" id="GO:0046872">
    <property type="term" value="F:metal ion binding"/>
    <property type="evidence" value="ECO:0007669"/>
    <property type="project" value="UniProtKB-KW"/>
</dbReference>
<proteinExistence type="predicted"/>
<dbReference type="STRING" id="766136.BHF68_10550"/>
<dbReference type="PANTHER" id="PTHR43177">
    <property type="entry name" value="PROTEIN NRFC"/>
    <property type="match status" value="1"/>
</dbReference>
<evidence type="ECO:0000256" key="2">
    <source>
        <dbReference type="ARBA" id="ARBA00022723"/>
    </source>
</evidence>
<evidence type="ECO:0000256" key="4">
    <source>
        <dbReference type="ARBA" id="ARBA00023014"/>
    </source>
</evidence>
<accession>A0A1E5FZF3</accession>
<protein>
    <recommendedName>
        <fullName evidence="5">4Fe-4S ferredoxin-type domain-containing protein</fullName>
    </recommendedName>
</protein>
<name>A0A1E5FZF3_9FIRM</name>
<dbReference type="Gene3D" id="3.30.70.20">
    <property type="match status" value="2"/>
</dbReference>
<keyword evidence="3" id="KW-0408">Iron</keyword>
<evidence type="ECO:0000256" key="1">
    <source>
        <dbReference type="ARBA" id="ARBA00022485"/>
    </source>
</evidence>
<evidence type="ECO:0000259" key="5">
    <source>
        <dbReference type="PROSITE" id="PS51379"/>
    </source>
</evidence>
<feature type="domain" description="4Fe-4S ferredoxin-type" evidence="5">
    <location>
        <begin position="78"/>
        <end position="107"/>
    </location>
</feature>
<evidence type="ECO:0000256" key="3">
    <source>
        <dbReference type="ARBA" id="ARBA00023004"/>
    </source>
</evidence>
<dbReference type="Proteomes" id="UP000094296">
    <property type="component" value="Unassembled WGS sequence"/>
</dbReference>
<gene>
    <name evidence="6" type="ORF">BHF68_10550</name>
</gene>